<dbReference type="OrthoDB" id="5895647at2"/>
<accession>A0A1K1ZGM9</accession>
<proteinExistence type="predicted"/>
<organism evidence="1 2">
    <name type="scientific">Marinospirillum alkaliphilum DSM 21637</name>
    <dbReference type="NCBI Taxonomy" id="1122209"/>
    <lineage>
        <taxon>Bacteria</taxon>
        <taxon>Pseudomonadati</taxon>
        <taxon>Pseudomonadota</taxon>
        <taxon>Gammaproteobacteria</taxon>
        <taxon>Oceanospirillales</taxon>
        <taxon>Oceanospirillaceae</taxon>
        <taxon>Marinospirillum</taxon>
    </lineage>
</organism>
<protein>
    <submittedName>
        <fullName evidence="1">Late competence development protein ComFB</fullName>
    </submittedName>
</protein>
<evidence type="ECO:0000313" key="2">
    <source>
        <dbReference type="Proteomes" id="UP000182350"/>
    </source>
</evidence>
<gene>
    <name evidence="1" type="ORF">SAMN02745752_02688</name>
</gene>
<evidence type="ECO:0000313" key="1">
    <source>
        <dbReference type="EMBL" id="SFX73278.1"/>
    </source>
</evidence>
<dbReference type="RefSeq" id="WP_072327002.1">
    <property type="nucleotide sequence ID" value="NZ_FPJW01000011.1"/>
</dbReference>
<keyword evidence="2" id="KW-1185">Reference proteome</keyword>
<dbReference type="EMBL" id="FPJW01000011">
    <property type="protein sequence ID" value="SFX73278.1"/>
    <property type="molecule type" value="Genomic_DNA"/>
</dbReference>
<name>A0A1K1ZGM9_9GAMM</name>
<sequence length="89" mass="10183">MVTENVHNYYETELKSLINTDPRLRGKSSDYVEDVICLTLNQLPSFYVRFDVDATAYMAEDDIISIQDRLKAALGEAIKQVDAYPHEPD</sequence>
<dbReference type="AlphaFoldDB" id="A0A1K1ZGM9"/>
<reference evidence="1 2" key="1">
    <citation type="submission" date="2016-11" db="EMBL/GenBank/DDBJ databases">
        <authorList>
            <person name="Jaros S."/>
            <person name="Januszkiewicz K."/>
            <person name="Wedrychowicz H."/>
        </authorList>
    </citation>
    <scope>NUCLEOTIDE SEQUENCE [LARGE SCALE GENOMIC DNA]</scope>
    <source>
        <strain evidence="1 2">DSM 21637</strain>
    </source>
</reference>
<dbReference type="Proteomes" id="UP000182350">
    <property type="component" value="Unassembled WGS sequence"/>
</dbReference>
<dbReference type="STRING" id="1122209.SAMN02745752_02688"/>
<dbReference type="Pfam" id="PF10719">
    <property type="entry name" value="ComFB"/>
    <property type="match status" value="1"/>
</dbReference>
<dbReference type="InterPro" id="IPR019657">
    <property type="entry name" value="ComFB"/>
</dbReference>